<evidence type="ECO:0000313" key="2">
    <source>
        <dbReference type="Proteomes" id="UP000193240"/>
    </source>
</evidence>
<name>A0A1Y2M9U4_EPING</name>
<evidence type="ECO:0000313" key="1">
    <source>
        <dbReference type="EMBL" id="OSS52865.1"/>
    </source>
</evidence>
<dbReference type="AlphaFoldDB" id="A0A1Y2M9U4"/>
<proteinExistence type="predicted"/>
<accession>A0A1Y2M9U4</accession>
<dbReference type="Proteomes" id="UP000193240">
    <property type="component" value="Unassembled WGS sequence"/>
</dbReference>
<protein>
    <submittedName>
        <fullName evidence="1">Uncharacterized protein</fullName>
    </submittedName>
</protein>
<keyword evidence="2" id="KW-1185">Reference proteome</keyword>
<organism evidence="1 2">
    <name type="scientific">Epicoccum nigrum</name>
    <name type="common">Soil fungus</name>
    <name type="synonym">Epicoccum purpurascens</name>
    <dbReference type="NCBI Taxonomy" id="105696"/>
    <lineage>
        <taxon>Eukaryota</taxon>
        <taxon>Fungi</taxon>
        <taxon>Dikarya</taxon>
        <taxon>Ascomycota</taxon>
        <taxon>Pezizomycotina</taxon>
        <taxon>Dothideomycetes</taxon>
        <taxon>Pleosporomycetidae</taxon>
        <taxon>Pleosporales</taxon>
        <taxon>Pleosporineae</taxon>
        <taxon>Didymellaceae</taxon>
        <taxon>Epicoccum</taxon>
    </lineage>
</organism>
<gene>
    <name evidence="1" type="ORF">B5807_02823</name>
</gene>
<dbReference type="InParanoid" id="A0A1Y2M9U4"/>
<sequence>MVSLRLYARSWGPASIVQALNDHRLIEPPYLRNTCSVKCTTAMKSGKKIFGENWENEFRAVFAGADDGKATDLMRTNENSVDYDVRALSTNLKGFPAGEDAGIFTHCVKYCIENNAPYTMSNVHQLAMSLQNGMVPQHPASPCDVVTPTHLRAEAPDDEDIKSYFVKDGGVETLSPAADKTSYLYGFGAYGSSTDLDAPQK</sequence>
<reference evidence="1 2" key="1">
    <citation type="journal article" date="2017" name="Genome Announc.">
        <title>Genome sequence of the saprophytic ascomycete Epicoccum nigrum ICMP 19927 strain isolated from New Zealand.</title>
        <authorList>
            <person name="Fokin M."/>
            <person name="Fleetwood D."/>
            <person name="Weir B.S."/>
            <person name="Villas-Boas S.G."/>
        </authorList>
    </citation>
    <scope>NUCLEOTIDE SEQUENCE [LARGE SCALE GENOMIC DNA]</scope>
    <source>
        <strain evidence="1 2">ICMP 19927</strain>
    </source>
</reference>
<dbReference type="EMBL" id="KZ107839">
    <property type="protein sequence ID" value="OSS52865.1"/>
    <property type="molecule type" value="Genomic_DNA"/>
</dbReference>